<gene>
    <name evidence="6" type="ORF">JJB11_03395</name>
</gene>
<dbReference type="InterPro" id="IPR008927">
    <property type="entry name" value="6-PGluconate_DH-like_C_sf"/>
</dbReference>
<evidence type="ECO:0000256" key="2">
    <source>
        <dbReference type="ARBA" id="ARBA00023027"/>
    </source>
</evidence>
<evidence type="ECO:0000313" key="6">
    <source>
        <dbReference type="EMBL" id="MBK6005126.1"/>
    </source>
</evidence>
<keyword evidence="7" id="KW-1185">Reference proteome</keyword>
<accession>A0A934TPG4</accession>
<protein>
    <submittedName>
        <fullName evidence="6">NAD(P)-dependent oxidoreductase</fullName>
    </submittedName>
</protein>
<evidence type="ECO:0000256" key="1">
    <source>
        <dbReference type="ARBA" id="ARBA00023002"/>
    </source>
</evidence>
<dbReference type="Gene3D" id="1.10.1040.10">
    <property type="entry name" value="N-(1-d-carboxylethyl)-l-norvaline Dehydrogenase, domain 2"/>
    <property type="match status" value="1"/>
</dbReference>
<dbReference type="InterPro" id="IPR036291">
    <property type="entry name" value="NAD(P)-bd_dom_sf"/>
</dbReference>
<dbReference type="Gene3D" id="3.40.50.720">
    <property type="entry name" value="NAD(P)-binding Rossmann-like Domain"/>
    <property type="match status" value="1"/>
</dbReference>
<dbReference type="AlphaFoldDB" id="A0A934TPG4"/>
<dbReference type="InterPro" id="IPR015815">
    <property type="entry name" value="HIBADH-related"/>
</dbReference>
<feature type="active site" evidence="3">
    <location>
        <position position="166"/>
    </location>
</feature>
<dbReference type="EMBL" id="JAEPWM010000001">
    <property type="protein sequence ID" value="MBK6005126.1"/>
    <property type="molecule type" value="Genomic_DNA"/>
</dbReference>
<dbReference type="GO" id="GO:0016491">
    <property type="term" value="F:oxidoreductase activity"/>
    <property type="evidence" value="ECO:0007669"/>
    <property type="project" value="UniProtKB-KW"/>
</dbReference>
<dbReference type="GO" id="GO:0050661">
    <property type="term" value="F:NADP binding"/>
    <property type="evidence" value="ECO:0007669"/>
    <property type="project" value="InterPro"/>
</dbReference>
<dbReference type="PANTHER" id="PTHR43580">
    <property type="entry name" value="OXIDOREDUCTASE GLYR1-RELATED"/>
    <property type="match status" value="1"/>
</dbReference>
<dbReference type="SUPFAM" id="SSF51735">
    <property type="entry name" value="NAD(P)-binding Rossmann-fold domains"/>
    <property type="match status" value="1"/>
</dbReference>
<evidence type="ECO:0000256" key="3">
    <source>
        <dbReference type="PIRSR" id="PIRSR000103-1"/>
    </source>
</evidence>
<evidence type="ECO:0000259" key="5">
    <source>
        <dbReference type="Pfam" id="PF14833"/>
    </source>
</evidence>
<dbReference type="Proteomes" id="UP000630528">
    <property type="component" value="Unassembled WGS sequence"/>
</dbReference>
<dbReference type="Pfam" id="PF14833">
    <property type="entry name" value="NAD_binding_11"/>
    <property type="match status" value="1"/>
</dbReference>
<feature type="domain" description="3-hydroxyisobutyrate dehydrogenase-like NAD-binding" evidence="5">
    <location>
        <begin position="162"/>
        <end position="279"/>
    </location>
</feature>
<proteinExistence type="predicted"/>
<dbReference type="PIRSF" id="PIRSF000103">
    <property type="entry name" value="HIBADH"/>
    <property type="match status" value="1"/>
</dbReference>
<dbReference type="RefSeq" id="WP_201166479.1">
    <property type="nucleotide sequence ID" value="NZ_JAEPWM010000001.1"/>
</dbReference>
<dbReference type="SUPFAM" id="SSF48179">
    <property type="entry name" value="6-phosphogluconate dehydrogenase C-terminal domain-like"/>
    <property type="match status" value="1"/>
</dbReference>
<dbReference type="GO" id="GO:0051287">
    <property type="term" value="F:NAD binding"/>
    <property type="evidence" value="ECO:0007669"/>
    <property type="project" value="InterPro"/>
</dbReference>
<dbReference type="InterPro" id="IPR013328">
    <property type="entry name" value="6PGD_dom2"/>
</dbReference>
<name>A0A934TPG4_9BURK</name>
<comment type="caution">
    <text evidence="6">The sequence shown here is derived from an EMBL/GenBank/DDBJ whole genome shotgun (WGS) entry which is preliminary data.</text>
</comment>
<keyword evidence="2" id="KW-0520">NAD</keyword>
<dbReference type="InterPro" id="IPR006115">
    <property type="entry name" value="6PGDH_NADP-bd"/>
</dbReference>
<reference evidence="6" key="2">
    <citation type="submission" date="2021-01" db="EMBL/GenBank/DDBJ databases">
        <authorList>
            <person name="Kang M."/>
        </authorList>
    </citation>
    <scope>NUCLEOTIDE SEQUENCE</scope>
    <source>
        <strain evidence="6">KACC 17527</strain>
    </source>
</reference>
<reference evidence="6" key="1">
    <citation type="journal article" date="2012" name="J. Microbiol. Biotechnol.">
        <title>Ramlibacter ginsenosidimutans sp. nov., with ginsenoside-converting activity.</title>
        <authorList>
            <person name="Wang L."/>
            <person name="An D.S."/>
            <person name="Kim S.G."/>
            <person name="Jin F.X."/>
            <person name="Kim S.C."/>
            <person name="Lee S.T."/>
            <person name="Im W.T."/>
        </authorList>
    </citation>
    <scope>NUCLEOTIDE SEQUENCE</scope>
    <source>
        <strain evidence="6">KACC 17527</strain>
    </source>
</reference>
<evidence type="ECO:0000259" key="4">
    <source>
        <dbReference type="Pfam" id="PF03446"/>
    </source>
</evidence>
<dbReference type="PANTHER" id="PTHR43580:SF2">
    <property type="entry name" value="CYTOKINE-LIKE NUCLEAR FACTOR N-PAC"/>
    <property type="match status" value="1"/>
</dbReference>
<dbReference type="InterPro" id="IPR029154">
    <property type="entry name" value="HIBADH-like_NADP-bd"/>
</dbReference>
<feature type="domain" description="6-phosphogluconate dehydrogenase NADP-binding" evidence="4">
    <location>
        <begin position="3"/>
        <end position="157"/>
    </location>
</feature>
<organism evidence="6 7">
    <name type="scientific">Ramlibacter ginsenosidimutans</name>
    <dbReference type="NCBI Taxonomy" id="502333"/>
    <lineage>
        <taxon>Bacteria</taxon>
        <taxon>Pseudomonadati</taxon>
        <taxon>Pseudomonadota</taxon>
        <taxon>Betaproteobacteria</taxon>
        <taxon>Burkholderiales</taxon>
        <taxon>Comamonadaceae</taxon>
        <taxon>Ramlibacter</taxon>
    </lineage>
</organism>
<evidence type="ECO:0000313" key="7">
    <source>
        <dbReference type="Proteomes" id="UP000630528"/>
    </source>
</evidence>
<dbReference type="Pfam" id="PF03446">
    <property type="entry name" value="NAD_binding_2"/>
    <property type="match status" value="1"/>
</dbReference>
<keyword evidence="1" id="KW-0560">Oxidoreductase</keyword>
<dbReference type="InterPro" id="IPR051265">
    <property type="entry name" value="HIBADH-related_NP60_sf"/>
</dbReference>
<sequence>MRVHVAGAGKMGLPMARHLRAGGHALSVSDPDPARLQLARAAQLEVVDADAGLAAAQVILSSLPHDDALLAVAAQVADVAQRGAAWVDTSTVSLHASAQAAQLCTAAGVRYLRATVSGNNHMAEAAQLTLMASGPLATYEELLPLLRLLGPQQFWLGEGEQARLMKLVVNLMIVQTSAMLAEALALGRKGGLAWQDMFRVLGASAVGSPILKAKSVQLAQHDFTPTFTVEQMLKDVGLILQAAADSHVPLPQTAATQQALQAAVAQGWGGEDYAAIIKAAARAAGLES</sequence>